<dbReference type="Pfam" id="PF04168">
    <property type="entry name" value="Alpha-E"/>
    <property type="match status" value="1"/>
</dbReference>
<comment type="caution">
    <text evidence="2">The sequence shown here is derived from an EMBL/GenBank/DDBJ whole genome shotgun (WGS) entry which is preliminary data.</text>
</comment>
<dbReference type="InterPro" id="IPR051680">
    <property type="entry name" value="ATP-dep_Glu-Cys_Ligase-2"/>
</dbReference>
<organism evidence="2 3">
    <name type="scientific">Candidatus Methylumidiphilus alinenensis</name>
    <dbReference type="NCBI Taxonomy" id="2202197"/>
    <lineage>
        <taxon>Bacteria</taxon>
        <taxon>Pseudomonadati</taxon>
        <taxon>Pseudomonadota</taxon>
        <taxon>Gammaproteobacteria</taxon>
        <taxon>Methylococcales</taxon>
        <taxon>Candidatus Methylumidiphilus</taxon>
    </lineage>
</organism>
<accession>A0A2W4RLP8</accession>
<sequence>MLSRVAEHLYWMARYLERAENTARLVNVNGSMILDLPKHVRPGWSSLISITGADETFYKNYPSAAEGHVVKFMLADDENPGSILSSIRSARENARTIRDIIPREAWEQINELHLKARENLASGLSPKWRHAFLSEVILSVQMISGILNEGMSHDAGHKFMNIGCNLERADMTTRIIDVRSLNLSQKDQADALKPFENILWMSVLKSLTAWQMYRRHMQASVSRDAVLKFLLQDNQFPRAFRFCLDKVENYLGRLPHSEAVLQALSPLKSQIDAANPEKLVQNELMEYIDQLQIMLGDIHIAIDKNYFGEVEEGQSQSQSH</sequence>
<dbReference type="PANTHER" id="PTHR34595:SF7">
    <property type="entry name" value="SLL1039 PROTEIN"/>
    <property type="match status" value="1"/>
</dbReference>
<feature type="domain" description="DUF403" evidence="1">
    <location>
        <begin position="1"/>
        <end position="307"/>
    </location>
</feature>
<dbReference type="Proteomes" id="UP000249396">
    <property type="component" value="Unassembled WGS sequence"/>
</dbReference>
<dbReference type="EMBL" id="QJPH01000143">
    <property type="protein sequence ID" value="PZN84831.1"/>
    <property type="molecule type" value="Genomic_DNA"/>
</dbReference>
<evidence type="ECO:0000313" key="3">
    <source>
        <dbReference type="Proteomes" id="UP000249396"/>
    </source>
</evidence>
<dbReference type="PANTHER" id="PTHR34595">
    <property type="entry name" value="BLR5612 PROTEIN"/>
    <property type="match status" value="1"/>
</dbReference>
<gene>
    <name evidence="2" type="ORF">DM484_02135</name>
</gene>
<proteinExistence type="predicted"/>
<evidence type="ECO:0000259" key="1">
    <source>
        <dbReference type="Pfam" id="PF04168"/>
    </source>
</evidence>
<dbReference type="InterPro" id="IPR007296">
    <property type="entry name" value="DUF403"/>
</dbReference>
<name>A0A2W4RLP8_9GAMM</name>
<evidence type="ECO:0000313" key="2">
    <source>
        <dbReference type="EMBL" id="PZN84831.1"/>
    </source>
</evidence>
<reference evidence="2 3" key="1">
    <citation type="journal article" date="2018" name="Aquat. Microb. Ecol.">
        <title>Gammaproteobacterial methanotrophs dominate.</title>
        <authorList>
            <person name="Rissanen A.J."/>
            <person name="Saarenheimo J."/>
            <person name="Tiirola M."/>
            <person name="Peura S."/>
            <person name="Aalto S.L."/>
            <person name="Karvinen A."/>
            <person name="Nykanen H."/>
        </authorList>
    </citation>
    <scope>NUCLEOTIDE SEQUENCE [LARGE SCALE GENOMIC DNA]</scope>
    <source>
        <strain evidence="2">AMbin10</strain>
    </source>
</reference>
<dbReference type="AlphaFoldDB" id="A0A2W4RLP8"/>
<protein>
    <recommendedName>
        <fullName evidence="1">DUF403 domain-containing protein</fullName>
    </recommendedName>
</protein>